<dbReference type="SUPFAM" id="SSF117130">
    <property type="entry name" value="CsrA-like"/>
    <property type="match status" value="1"/>
</dbReference>
<dbReference type="EMBL" id="JAMXLR010000092">
    <property type="protein sequence ID" value="MCO6047621.1"/>
    <property type="molecule type" value="Genomic_DNA"/>
</dbReference>
<comment type="caution">
    <text evidence="5">The sequence shown here is derived from an EMBL/GenBank/DDBJ whole genome shotgun (WGS) entry which is preliminary data.</text>
</comment>
<comment type="similarity">
    <text evidence="2">Belongs to the CsrA/RsmA family.</text>
</comment>
<keyword evidence="2" id="KW-0963">Cytoplasm</keyword>
<feature type="modified residue" description="4-aspartylphosphate" evidence="3">
    <location>
        <position position="181"/>
    </location>
</feature>
<dbReference type="Gene3D" id="2.60.40.4380">
    <property type="entry name" value="Translational regulator CsrA"/>
    <property type="match status" value="1"/>
</dbReference>
<dbReference type="InterPro" id="IPR001789">
    <property type="entry name" value="Sig_transdc_resp-reg_receiver"/>
</dbReference>
<dbReference type="GO" id="GO:0044781">
    <property type="term" value="P:bacterial-type flagellum organization"/>
    <property type="evidence" value="ECO:0007669"/>
    <property type="project" value="UniProtKB-KW"/>
</dbReference>
<keyword evidence="2" id="KW-1005">Bacterial flagellum biogenesis</keyword>
<keyword evidence="1 3" id="KW-0597">Phosphoprotein</keyword>
<dbReference type="InterPro" id="IPR011006">
    <property type="entry name" value="CheY-like_superfamily"/>
</dbReference>
<keyword evidence="2" id="KW-0810">Translation regulation</keyword>
<organism evidence="5 6">
    <name type="scientific">Aeoliella straminimaris</name>
    <dbReference type="NCBI Taxonomy" id="2954799"/>
    <lineage>
        <taxon>Bacteria</taxon>
        <taxon>Pseudomonadati</taxon>
        <taxon>Planctomycetota</taxon>
        <taxon>Planctomycetia</taxon>
        <taxon>Pirellulales</taxon>
        <taxon>Lacipirellulaceae</taxon>
        <taxon>Aeoliella</taxon>
    </lineage>
</organism>
<dbReference type="GO" id="GO:0006402">
    <property type="term" value="P:mRNA catabolic process"/>
    <property type="evidence" value="ECO:0007669"/>
    <property type="project" value="InterPro"/>
</dbReference>
<dbReference type="InterPro" id="IPR003751">
    <property type="entry name" value="CsrA"/>
</dbReference>
<evidence type="ECO:0000259" key="4">
    <source>
        <dbReference type="PROSITE" id="PS50110"/>
    </source>
</evidence>
<feature type="domain" description="Response regulatory" evidence="4">
    <location>
        <begin position="130"/>
        <end position="247"/>
    </location>
</feature>
<name>A0A9X2JJ96_9BACT</name>
<dbReference type="GO" id="GO:0000160">
    <property type="term" value="P:phosphorelay signal transduction system"/>
    <property type="evidence" value="ECO:0007669"/>
    <property type="project" value="InterPro"/>
</dbReference>
<proteinExistence type="inferred from homology"/>
<reference evidence="5" key="1">
    <citation type="submission" date="2022-06" db="EMBL/GenBank/DDBJ databases">
        <title>Aeoliella straminimaris, a novel planctomycete from sediments.</title>
        <authorList>
            <person name="Vitorino I.R."/>
            <person name="Lage O.M."/>
        </authorList>
    </citation>
    <scope>NUCLEOTIDE SEQUENCE</scope>
    <source>
        <strain evidence="5">ICT_H6.2</strain>
    </source>
</reference>
<comment type="subunit">
    <text evidence="2">Homodimer; the beta-strands of each monomer intercalate to form a hydrophobic core, while the alpha-helices form wings that extend away from the core.</text>
</comment>
<gene>
    <name evidence="2" type="primary">csrA</name>
    <name evidence="5" type="ORF">NG895_27260</name>
</gene>
<dbReference type="AlphaFoldDB" id="A0A9X2JJ96"/>
<evidence type="ECO:0000313" key="5">
    <source>
        <dbReference type="EMBL" id="MCO6047621.1"/>
    </source>
</evidence>
<dbReference type="PANTHER" id="PTHR44591">
    <property type="entry name" value="STRESS RESPONSE REGULATOR PROTEIN 1"/>
    <property type="match status" value="1"/>
</dbReference>
<dbReference type="Pfam" id="PF00072">
    <property type="entry name" value="Response_reg"/>
    <property type="match status" value="1"/>
</dbReference>
<evidence type="ECO:0000256" key="2">
    <source>
        <dbReference type="HAMAP-Rule" id="MF_00167"/>
    </source>
</evidence>
<dbReference type="GO" id="GO:0045947">
    <property type="term" value="P:negative regulation of translational initiation"/>
    <property type="evidence" value="ECO:0007669"/>
    <property type="project" value="UniProtKB-UniRule"/>
</dbReference>
<dbReference type="InterPro" id="IPR036107">
    <property type="entry name" value="CsrA_sf"/>
</dbReference>
<accession>A0A9X2JJ96</accession>
<dbReference type="Pfam" id="PF02599">
    <property type="entry name" value="CsrA"/>
    <property type="match status" value="1"/>
</dbReference>
<dbReference type="GO" id="GO:0048027">
    <property type="term" value="F:mRNA 5'-UTR binding"/>
    <property type="evidence" value="ECO:0007669"/>
    <property type="project" value="UniProtKB-UniRule"/>
</dbReference>
<comment type="function">
    <text evidence="2">A translational regulator that binds mRNA to regulate translation initiation and/or mRNA stability. Usually binds in the 5'-UTR at or near the Shine-Dalgarno sequence preventing ribosome-binding, thus repressing translation. Its main target seems to be the major flagellin gene, while its function is anatagonized by FliW.</text>
</comment>
<dbReference type="RefSeq" id="WP_252855731.1">
    <property type="nucleotide sequence ID" value="NZ_JAMXLR010000092.1"/>
</dbReference>
<dbReference type="GO" id="GO:1902208">
    <property type="term" value="P:regulation of bacterial-type flagellum assembly"/>
    <property type="evidence" value="ECO:0007669"/>
    <property type="project" value="UniProtKB-UniRule"/>
</dbReference>
<evidence type="ECO:0000256" key="3">
    <source>
        <dbReference type="PROSITE-ProRule" id="PRU00169"/>
    </source>
</evidence>
<dbReference type="PROSITE" id="PS50110">
    <property type="entry name" value="RESPONSE_REGULATORY"/>
    <property type="match status" value="1"/>
</dbReference>
<dbReference type="GO" id="GO:0006109">
    <property type="term" value="P:regulation of carbohydrate metabolic process"/>
    <property type="evidence" value="ECO:0007669"/>
    <property type="project" value="InterPro"/>
</dbReference>
<dbReference type="GO" id="GO:0005737">
    <property type="term" value="C:cytoplasm"/>
    <property type="evidence" value="ECO:0007669"/>
    <property type="project" value="UniProtKB-SubCell"/>
</dbReference>
<dbReference type="SMART" id="SM00448">
    <property type="entry name" value="REC"/>
    <property type="match status" value="1"/>
</dbReference>
<keyword evidence="2" id="KW-0678">Repressor</keyword>
<comment type="subcellular location">
    <subcellularLocation>
        <location evidence="2">Cytoplasm</location>
    </subcellularLocation>
</comment>
<dbReference type="HAMAP" id="MF_00167">
    <property type="entry name" value="CsrA"/>
    <property type="match status" value="1"/>
</dbReference>
<dbReference type="SUPFAM" id="SSF52172">
    <property type="entry name" value="CheY-like"/>
    <property type="match status" value="1"/>
</dbReference>
<evidence type="ECO:0000313" key="6">
    <source>
        <dbReference type="Proteomes" id="UP001155241"/>
    </source>
</evidence>
<dbReference type="Gene3D" id="3.40.50.2300">
    <property type="match status" value="1"/>
</dbReference>
<sequence>MLILSRRAEQQILFPHLGIRINVLQVKGQLVKLGVEAPRSIQVVRQELVEADARELGEKPSRQALDHQLRNELNLLNLKIQSLQVRINRGEALELDAALQQLLTQYSELDHSLQDNVGMAATPDKDSPIRLMVVEDSPNERQLMAYLLASHGFDVQVATDGLVALESLRSADRLPDFVLMDVEMPGVNGLETLLSLRTDDRLKHLKVFAVTGLARNPQNEPLGHGWDGWFRKPLDVPSLVAHLGAEFQETLQPASV</sequence>
<protein>
    <recommendedName>
        <fullName evidence="2">Translational regulator CsrA</fullName>
    </recommendedName>
</protein>
<dbReference type="InterPro" id="IPR050595">
    <property type="entry name" value="Bact_response_regulator"/>
</dbReference>
<dbReference type="Proteomes" id="UP001155241">
    <property type="component" value="Unassembled WGS sequence"/>
</dbReference>
<dbReference type="PANTHER" id="PTHR44591:SF3">
    <property type="entry name" value="RESPONSE REGULATORY DOMAIN-CONTAINING PROTEIN"/>
    <property type="match status" value="1"/>
</dbReference>
<evidence type="ECO:0000256" key="1">
    <source>
        <dbReference type="ARBA" id="ARBA00022553"/>
    </source>
</evidence>
<keyword evidence="2" id="KW-0694">RNA-binding</keyword>
<keyword evidence="6" id="KW-1185">Reference proteome</keyword>